<gene>
    <name evidence="3" type="ORF">QWZ12_18405</name>
</gene>
<dbReference type="PANTHER" id="PTHR34136:SF1">
    <property type="entry name" value="UDP-N-ACETYL-D-MANNOSAMINURONIC ACID TRANSFERASE"/>
    <property type="match status" value="1"/>
</dbReference>
<organism evidence="3 4">
    <name type="scientific">Methylobacterium adhaesivum</name>
    <dbReference type="NCBI Taxonomy" id="333297"/>
    <lineage>
        <taxon>Bacteria</taxon>
        <taxon>Pseudomonadati</taxon>
        <taxon>Pseudomonadota</taxon>
        <taxon>Alphaproteobacteria</taxon>
        <taxon>Hyphomicrobiales</taxon>
        <taxon>Methylobacteriaceae</taxon>
        <taxon>Methylobacterium</taxon>
    </lineage>
</organism>
<evidence type="ECO:0000256" key="2">
    <source>
        <dbReference type="ARBA" id="ARBA00022679"/>
    </source>
</evidence>
<evidence type="ECO:0000256" key="1">
    <source>
        <dbReference type="ARBA" id="ARBA00022676"/>
    </source>
</evidence>
<sequence>MTPLPSSPSVAPRLDGQFINVASPAEAVAAVRERAAAGRGFTFFTLNLDHLVKLRDHPGFRAAYRAASFVSADGWPVALLARRNARSAREGDLHAPPVQVTTGADLVLPLCAAAAADGVPVYLFGATQESLAGAAAALRAAHPRLDIRGWHAPPYGFDPLSREADADADRIAASGARLVFLALGAPKQELFAARAAARHPGLGLVCIGAALDFLSGRQVRAPRLVRAARLEWLWRLVHAPRALGLRYARCAGLLFGLAVVEPALRALGLRDRPEAGAAARTRICLMYTMDPRGAKVGGIETHIRQILRHHPADVSVLFVGTDEIGDCTLGQVRPLVIEGRTIDFLPVARIGAREVNHAAKRLTQSITLHYVLGALRHLGAIRRAIGPGPATADLHRFEFAPLARLLGLPAFQMVHGEGSRGDKMDSLIKSYWFLHALGERLALRWATGIFCVNPAIVKRIAAEFPRELPKAEVLTVSVDTALFSARPFACEDGVFRIVFAGRLDAFKDPSLIFATLAALRVRLGGKVELHYVGASDPTRFPEFAAVSDLTVRHGFQDAAGVARIMALCHAGILTSFFEGMPCFLLEGLASGRPFGAIRLPQFDGLIEAGTSGFLVERAESTHASAEALADEFARLWDAIRHGRLDPRAIHAKTAPYAVTAQMSRLFAHHRRVQGDAMVGTPAGTPA</sequence>
<reference evidence="4" key="1">
    <citation type="journal article" date="2019" name="Int. J. Syst. Evol. Microbiol.">
        <title>The Global Catalogue of Microorganisms (GCM) 10K type strain sequencing project: providing services to taxonomists for standard genome sequencing and annotation.</title>
        <authorList>
            <consortium name="The Broad Institute Genomics Platform"/>
            <consortium name="The Broad Institute Genome Sequencing Center for Infectious Disease"/>
            <person name="Wu L."/>
            <person name="Ma J."/>
        </authorList>
    </citation>
    <scope>NUCLEOTIDE SEQUENCE [LARGE SCALE GENOMIC DNA]</scope>
    <source>
        <strain evidence="4">CECT 7069</strain>
    </source>
</reference>
<accession>A0ABT8BMV9</accession>
<dbReference type="NCBIfam" id="TIGR00696">
    <property type="entry name" value="wecG_tagA_cpsF"/>
    <property type="match status" value="1"/>
</dbReference>
<name>A0ABT8BMV9_9HYPH</name>
<evidence type="ECO:0000313" key="4">
    <source>
        <dbReference type="Proteomes" id="UP001224644"/>
    </source>
</evidence>
<dbReference type="Pfam" id="PF13692">
    <property type="entry name" value="Glyco_trans_1_4"/>
    <property type="match status" value="1"/>
</dbReference>
<dbReference type="Pfam" id="PF03808">
    <property type="entry name" value="Glyco_tran_WecG"/>
    <property type="match status" value="1"/>
</dbReference>
<keyword evidence="4" id="KW-1185">Reference proteome</keyword>
<dbReference type="RefSeq" id="WP_238223356.1">
    <property type="nucleotide sequence ID" value="NZ_BPQD01000006.1"/>
</dbReference>
<dbReference type="InterPro" id="IPR004629">
    <property type="entry name" value="WecG_TagA_CpsF"/>
</dbReference>
<keyword evidence="1" id="KW-0328">Glycosyltransferase</keyword>
<dbReference type="EMBL" id="JAUFPX010000017">
    <property type="protein sequence ID" value="MDN3592568.1"/>
    <property type="molecule type" value="Genomic_DNA"/>
</dbReference>
<dbReference type="CDD" id="cd06533">
    <property type="entry name" value="Glyco_transf_WecG_TagA"/>
    <property type="match status" value="1"/>
</dbReference>
<keyword evidence="2" id="KW-0808">Transferase</keyword>
<dbReference type="SUPFAM" id="SSF53756">
    <property type="entry name" value="UDP-Glycosyltransferase/glycogen phosphorylase"/>
    <property type="match status" value="1"/>
</dbReference>
<protein>
    <submittedName>
        <fullName evidence="3">WecB/TagA/CpsF family glycosyltransferase</fullName>
    </submittedName>
</protein>
<dbReference type="PANTHER" id="PTHR34136">
    <property type="match status" value="1"/>
</dbReference>
<evidence type="ECO:0000313" key="3">
    <source>
        <dbReference type="EMBL" id="MDN3592568.1"/>
    </source>
</evidence>
<comment type="caution">
    <text evidence="3">The sequence shown here is derived from an EMBL/GenBank/DDBJ whole genome shotgun (WGS) entry which is preliminary data.</text>
</comment>
<dbReference type="Gene3D" id="3.40.50.2000">
    <property type="entry name" value="Glycogen Phosphorylase B"/>
    <property type="match status" value="2"/>
</dbReference>
<dbReference type="Proteomes" id="UP001224644">
    <property type="component" value="Unassembled WGS sequence"/>
</dbReference>
<proteinExistence type="predicted"/>